<dbReference type="PANTHER" id="PTHR15857:SF0">
    <property type="entry name" value="COMM DOMAIN-CONTAINING PROTEIN 2"/>
    <property type="match status" value="1"/>
</dbReference>
<comment type="caution">
    <text evidence="2">The sequence shown here is derived from an EMBL/GenBank/DDBJ whole genome shotgun (WGS) entry which is preliminary data.</text>
</comment>
<keyword evidence="3" id="KW-1185">Reference proteome</keyword>
<dbReference type="Proteomes" id="UP001162131">
    <property type="component" value="Unassembled WGS sequence"/>
</dbReference>
<dbReference type="AlphaFoldDB" id="A0AAU9JQ30"/>
<evidence type="ECO:0000313" key="2">
    <source>
        <dbReference type="EMBL" id="CAG9323009.1"/>
    </source>
</evidence>
<dbReference type="InterPro" id="IPR017920">
    <property type="entry name" value="COMM"/>
</dbReference>
<evidence type="ECO:0000313" key="3">
    <source>
        <dbReference type="Proteomes" id="UP001162131"/>
    </source>
</evidence>
<protein>
    <recommendedName>
        <fullName evidence="1">COMM domain-containing protein</fullName>
    </recommendedName>
</protein>
<feature type="domain" description="COMM" evidence="1">
    <location>
        <begin position="17"/>
        <end position="80"/>
    </location>
</feature>
<gene>
    <name evidence="2" type="ORF">BSTOLATCC_MIC32914</name>
</gene>
<proteinExistence type="predicted"/>
<reference evidence="2" key="1">
    <citation type="submission" date="2021-09" db="EMBL/GenBank/DDBJ databases">
        <authorList>
            <consortium name="AG Swart"/>
            <person name="Singh M."/>
            <person name="Singh A."/>
            <person name="Seah K."/>
            <person name="Emmerich C."/>
        </authorList>
    </citation>
    <scope>NUCLEOTIDE SEQUENCE</scope>
    <source>
        <strain evidence="2">ATCC30299</strain>
    </source>
</reference>
<sequence>MEEQNERASTIDPLKTNLKEFDWRFEVQLAGRATEDTINPRILLSVETDKEKRIIESDYANLRNLYQQLNSALNSFDSIRAKKAEKFLTQSKTL</sequence>
<dbReference type="PROSITE" id="PS51269">
    <property type="entry name" value="COMM"/>
    <property type="match status" value="1"/>
</dbReference>
<dbReference type="InterPro" id="IPR037354">
    <property type="entry name" value="Commd2"/>
</dbReference>
<dbReference type="Pfam" id="PF07258">
    <property type="entry name" value="COMM_domain"/>
    <property type="match status" value="1"/>
</dbReference>
<accession>A0AAU9JQ30</accession>
<dbReference type="EMBL" id="CAJZBQ010000033">
    <property type="protein sequence ID" value="CAG9323009.1"/>
    <property type="molecule type" value="Genomic_DNA"/>
</dbReference>
<evidence type="ECO:0000259" key="1">
    <source>
        <dbReference type="PROSITE" id="PS51269"/>
    </source>
</evidence>
<name>A0AAU9JQ30_9CILI</name>
<organism evidence="2 3">
    <name type="scientific">Blepharisma stoltei</name>
    <dbReference type="NCBI Taxonomy" id="1481888"/>
    <lineage>
        <taxon>Eukaryota</taxon>
        <taxon>Sar</taxon>
        <taxon>Alveolata</taxon>
        <taxon>Ciliophora</taxon>
        <taxon>Postciliodesmatophora</taxon>
        <taxon>Heterotrichea</taxon>
        <taxon>Heterotrichida</taxon>
        <taxon>Blepharismidae</taxon>
        <taxon>Blepharisma</taxon>
    </lineage>
</organism>
<dbReference type="PANTHER" id="PTHR15857">
    <property type="entry name" value="COMM DOMAIN CONTAINING PROTEIN 2"/>
    <property type="match status" value="1"/>
</dbReference>